<dbReference type="Pfam" id="PF18433">
    <property type="entry name" value="DUF5610"/>
    <property type="match status" value="1"/>
</dbReference>
<dbReference type="Proteomes" id="UP000179243">
    <property type="component" value="Unassembled WGS sequence"/>
</dbReference>
<dbReference type="AlphaFoldDB" id="A0A1F7F7T1"/>
<feature type="domain" description="DUF5610" evidence="1">
    <location>
        <begin position="116"/>
        <end position="191"/>
    </location>
</feature>
<dbReference type="Gene3D" id="1.10.132.90">
    <property type="match status" value="1"/>
</dbReference>
<dbReference type="InterPro" id="IPR041651">
    <property type="entry name" value="DUF5610"/>
</dbReference>
<evidence type="ECO:0000313" key="3">
    <source>
        <dbReference type="Proteomes" id="UP000179243"/>
    </source>
</evidence>
<organism evidence="2 3">
    <name type="scientific">Candidatus Raymondbacteria bacterium RIFOXYD12_FULL_49_13</name>
    <dbReference type="NCBI Taxonomy" id="1817890"/>
    <lineage>
        <taxon>Bacteria</taxon>
        <taxon>Raymondiibacteriota</taxon>
    </lineage>
</organism>
<protein>
    <recommendedName>
        <fullName evidence="1">DUF5610 domain-containing protein</fullName>
    </recommendedName>
</protein>
<evidence type="ECO:0000259" key="1">
    <source>
        <dbReference type="Pfam" id="PF18433"/>
    </source>
</evidence>
<name>A0A1F7F7T1_UNCRA</name>
<comment type="caution">
    <text evidence="2">The sequence shown here is derived from an EMBL/GenBank/DDBJ whole genome shotgun (WGS) entry which is preliminary data.</text>
</comment>
<dbReference type="EMBL" id="MFYX01000105">
    <property type="protein sequence ID" value="OGK02577.1"/>
    <property type="molecule type" value="Genomic_DNA"/>
</dbReference>
<gene>
    <name evidence="2" type="ORF">A2519_12235</name>
</gene>
<evidence type="ECO:0000313" key="2">
    <source>
        <dbReference type="EMBL" id="OGK02577.1"/>
    </source>
</evidence>
<sequence length="213" mass="23561">METALVQNSSSISPSVSYYKTMNYKNESATLNVTTKEGDSLEISYSKSEMTLAAAAEPNAEKKTMILSPDEAEKLRTSLNQELMDYKEQIIRAFIKSQGGEVTPEEDPEVAALEAKMPEYWNADNTSQRIVDFATSFLSSFSGENSEFFKTIKGAIEEGFKQAKDILGNLPGPVGKLIQKTYDLTMQKLDKYEQDLAAQNTQQSVQPAIDIAA</sequence>
<proteinExistence type="predicted"/>
<reference evidence="2 3" key="1">
    <citation type="journal article" date="2016" name="Nat. Commun.">
        <title>Thousands of microbial genomes shed light on interconnected biogeochemical processes in an aquifer system.</title>
        <authorList>
            <person name="Anantharaman K."/>
            <person name="Brown C.T."/>
            <person name="Hug L.A."/>
            <person name="Sharon I."/>
            <person name="Castelle C.J."/>
            <person name="Probst A.J."/>
            <person name="Thomas B.C."/>
            <person name="Singh A."/>
            <person name="Wilkins M.J."/>
            <person name="Karaoz U."/>
            <person name="Brodie E.L."/>
            <person name="Williams K.H."/>
            <person name="Hubbard S.S."/>
            <person name="Banfield J.F."/>
        </authorList>
    </citation>
    <scope>NUCLEOTIDE SEQUENCE [LARGE SCALE GENOMIC DNA]</scope>
</reference>
<accession>A0A1F7F7T1</accession>